<evidence type="ECO:0000259" key="4">
    <source>
        <dbReference type="Pfam" id="PF17177"/>
    </source>
</evidence>
<dbReference type="PANTHER" id="PTHR47874">
    <property type="entry name" value="EXPRESSED PROTEIN"/>
    <property type="match status" value="1"/>
</dbReference>
<dbReference type="GO" id="GO:0003729">
    <property type="term" value="F:mRNA binding"/>
    <property type="evidence" value="ECO:0007669"/>
    <property type="project" value="InterPro"/>
</dbReference>
<dbReference type="EMBL" id="JAGKQH010000009">
    <property type="protein sequence ID" value="KAG6591657.1"/>
    <property type="molecule type" value="Genomic_DNA"/>
</dbReference>
<dbReference type="Pfam" id="PF17177">
    <property type="entry name" value="PPR_long"/>
    <property type="match status" value="1"/>
</dbReference>
<evidence type="ECO:0000313" key="5">
    <source>
        <dbReference type="EMBL" id="KAG6591657.1"/>
    </source>
</evidence>
<keyword evidence="6" id="KW-1185">Reference proteome</keyword>
<evidence type="ECO:0000256" key="3">
    <source>
        <dbReference type="PROSITE-ProRule" id="PRU00708"/>
    </source>
</evidence>
<keyword evidence="2" id="KW-0677">Repeat</keyword>
<dbReference type="InterPro" id="IPR044179">
    <property type="entry name" value="PPR5-like"/>
</dbReference>
<sequence>MAVARNRVLALAKGGSSRVPLRLQEPHYRCICRRFVSTDPSNSILNPLVLRLIQEPSSSVKSVLDSPENAFLGSSRLSWKALVTSLISSSSPKKAQLALEWRLEKMSKENERDPDFYIDLIRLCGELQNVPLAMRVFTAMEFQGVKPTVTAFNSLIEVCISSHNMITAFSMFEIMKNSESSKPNADTFFYFISAFAKRHDVNSMEAWYSTKRAFEFSADLRTYEALIHGFCKRKDLDELKKFLTVVLDKGWEINWNVVEKFIPIWFESGEAEGMEEILTKLNEAARL</sequence>
<name>A0AAV6N2K5_9ROSI</name>
<evidence type="ECO:0000313" key="6">
    <source>
        <dbReference type="Proteomes" id="UP000685013"/>
    </source>
</evidence>
<dbReference type="AlphaFoldDB" id="A0AAV6N2K5"/>
<dbReference type="PANTHER" id="PTHR47874:SF4">
    <property type="entry name" value="EXPRESSED PROTEIN"/>
    <property type="match status" value="1"/>
</dbReference>
<dbReference type="PROSITE" id="PS51375">
    <property type="entry name" value="PPR"/>
    <property type="match status" value="1"/>
</dbReference>
<dbReference type="Proteomes" id="UP000685013">
    <property type="component" value="Chromosome 9"/>
</dbReference>
<reference evidence="5 6" key="1">
    <citation type="journal article" date="2021" name="Hortic Res">
        <title>The domestication of Cucurbita argyrosperma as revealed by the genome of its wild relative.</title>
        <authorList>
            <person name="Barrera-Redondo J."/>
            <person name="Sanchez-de la Vega G."/>
            <person name="Aguirre-Liguori J.A."/>
            <person name="Castellanos-Morales G."/>
            <person name="Gutierrez-Guerrero Y.T."/>
            <person name="Aguirre-Dugua X."/>
            <person name="Aguirre-Planter E."/>
            <person name="Tenaillon M.I."/>
            <person name="Lira-Saade R."/>
            <person name="Eguiarte L.E."/>
        </authorList>
    </citation>
    <scope>NUCLEOTIDE SEQUENCE [LARGE SCALE GENOMIC DNA]</scope>
    <source>
        <strain evidence="5">JBR-2021</strain>
    </source>
</reference>
<accession>A0AAV6N2K5</accession>
<organism evidence="5 6">
    <name type="scientific">Cucurbita argyrosperma subsp. sororia</name>
    <dbReference type="NCBI Taxonomy" id="37648"/>
    <lineage>
        <taxon>Eukaryota</taxon>
        <taxon>Viridiplantae</taxon>
        <taxon>Streptophyta</taxon>
        <taxon>Embryophyta</taxon>
        <taxon>Tracheophyta</taxon>
        <taxon>Spermatophyta</taxon>
        <taxon>Magnoliopsida</taxon>
        <taxon>eudicotyledons</taxon>
        <taxon>Gunneridae</taxon>
        <taxon>Pentapetalae</taxon>
        <taxon>rosids</taxon>
        <taxon>fabids</taxon>
        <taxon>Cucurbitales</taxon>
        <taxon>Cucurbitaceae</taxon>
        <taxon>Cucurbiteae</taxon>
        <taxon>Cucurbita</taxon>
    </lineage>
</organism>
<comment type="similarity">
    <text evidence="1">Belongs to the PPR family. P subfamily.</text>
</comment>
<feature type="non-terminal residue" evidence="5">
    <location>
        <position position="1"/>
    </location>
</feature>
<gene>
    <name evidence="5" type="ORF">SDJN03_14003</name>
</gene>
<dbReference type="NCBIfam" id="TIGR00756">
    <property type="entry name" value="PPR"/>
    <property type="match status" value="1"/>
</dbReference>
<dbReference type="InterPro" id="IPR002885">
    <property type="entry name" value="PPR_rpt"/>
</dbReference>
<proteinExistence type="inferred from homology"/>
<dbReference type="InterPro" id="IPR033443">
    <property type="entry name" value="PROP1-like_PPR_dom"/>
</dbReference>
<comment type="caution">
    <text evidence="5">The sequence shown here is derived from an EMBL/GenBank/DDBJ whole genome shotgun (WGS) entry which is preliminary data.</text>
</comment>
<protein>
    <submittedName>
        <fullName evidence="5">Pentatricopeptide repeat-containing protein, mitochondrial</fullName>
    </submittedName>
</protein>
<evidence type="ECO:0000256" key="2">
    <source>
        <dbReference type="ARBA" id="ARBA00022737"/>
    </source>
</evidence>
<evidence type="ECO:0000256" key="1">
    <source>
        <dbReference type="ARBA" id="ARBA00007626"/>
    </source>
</evidence>
<feature type="domain" description="PROP1-like PPR" evidence="4">
    <location>
        <begin position="120"/>
        <end position="278"/>
    </location>
</feature>
<feature type="repeat" description="PPR" evidence="3">
    <location>
        <begin position="219"/>
        <end position="253"/>
    </location>
</feature>